<reference evidence="1 2" key="2">
    <citation type="submission" date="2020-05" db="EMBL/GenBank/DDBJ databases">
        <authorList>
            <person name="Khan S.A."/>
            <person name="Jeon C.O."/>
            <person name="Chun B.H."/>
        </authorList>
    </citation>
    <scope>NUCLEOTIDE SEQUENCE [LARGE SCALE GENOMIC DNA]</scope>
    <source>
        <strain evidence="1 2">H242</strain>
    </source>
</reference>
<gene>
    <name evidence="1" type="ORF">HK414_15820</name>
</gene>
<evidence type="ECO:0000313" key="1">
    <source>
        <dbReference type="EMBL" id="QJW84611.1"/>
    </source>
</evidence>
<reference evidence="1 2" key="1">
    <citation type="submission" date="2020-05" db="EMBL/GenBank/DDBJ databases">
        <title>Ramlibacter rhizophilus sp. nov., isolated from rhizosphere soil of national flower Mugunghwa from South Korea.</title>
        <authorList>
            <person name="Zheng-Fei Y."/>
            <person name="Huan T."/>
        </authorList>
    </citation>
    <scope>NUCLEOTIDE SEQUENCE [LARGE SCALE GENOMIC DNA]</scope>
    <source>
        <strain evidence="1 2">H242</strain>
    </source>
</reference>
<dbReference type="EMBL" id="CP053418">
    <property type="protein sequence ID" value="QJW84611.1"/>
    <property type="molecule type" value="Genomic_DNA"/>
</dbReference>
<accession>A0ABX6P3B2</accession>
<evidence type="ECO:0000313" key="2">
    <source>
        <dbReference type="Proteomes" id="UP000500826"/>
    </source>
</evidence>
<dbReference type="Proteomes" id="UP000500826">
    <property type="component" value="Chromosome"/>
</dbReference>
<protein>
    <submittedName>
        <fullName evidence="1">Uncharacterized protein</fullName>
    </submittedName>
</protein>
<sequence>MRRACGWRPRAPSAPAPSTELETALLAAVSDTGALFLTEATGVEVTLVDVSDVYRVATDGTSAAGTADTGLSGLSSAGALVLRTLDGAIVLAAATAGQVTATGNVLLAAGGTTSDLDVRSTVTSNGGNISASAGHDVLLGATVYASVAGKTIDVVAGAALVQSQGTRVSTASGNVSLAAVGDATLEAVLVGGTGTGIRVSAASIIDGDAAGDSEADLLAASVQLIATGAVGAAGAQLETSANTLAIDADGDVFVNNTAAVVFGNTTLNVARVDAEGGTALTTNALLTGLSGDDIVVRALTGNFTVNTGAPVAATGNLLLQATAGSSNMTLNAAATAAGAISLPPPTTCC</sequence>
<name>A0ABX6P3B2_9BURK</name>
<keyword evidence="2" id="KW-1185">Reference proteome</keyword>
<organism evidence="1 2">
    <name type="scientific">Ramlibacter terrae</name>
    <dbReference type="NCBI Taxonomy" id="2732511"/>
    <lineage>
        <taxon>Bacteria</taxon>
        <taxon>Pseudomonadati</taxon>
        <taxon>Pseudomonadota</taxon>
        <taxon>Betaproteobacteria</taxon>
        <taxon>Burkholderiales</taxon>
        <taxon>Comamonadaceae</taxon>
        <taxon>Ramlibacter</taxon>
    </lineage>
</organism>
<proteinExistence type="predicted"/>